<dbReference type="AlphaFoldDB" id="A0A0H3G1T8"/>
<sequence length="343" mass="39860">MSSNISPDEKVINKIAEKLSDYTSPPAGGMNSEHVSKWIKQFAVEDRRFILDETLYLLNAGYLSESQYQRKIKAIARSENNVKFFRYAGFLDIQKKGSSQKELLKSLYKTVGIKFNIVTESSTQDEVNKFDTFVYIDDVSFSGEKAIKSLSNFIVKFNLRDIKINIYFFSSHTFSDYNIKRRLEYIFKDRNIFVHVKNGGMREVENRKSRSAQSGVFWPREYSVDTPEKFEECELYKGVFRDGYDSSDSFRNEASRDRFESILTKVGFNILLHRKTPSEVLKPLGFSTFDGLGFGGTTFTYRNCPNNVPLAFWWGDYEPTGAPALDCWYPLMKRNGYNEWYEL</sequence>
<dbReference type="eggNOG" id="ENOG5032TMP">
    <property type="taxonomic scope" value="Bacteria"/>
</dbReference>
<dbReference type="Proteomes" id="UP000008881">
    <property type="component" value="Chromosome"/>
</dbReference>
<dbReference type="RefSeq" id="WP_015705715.1">
    <property type="nucleotide sequence ID" value="NC_015663.1"/>
</dbReference>
<protein>
    <recommendedName>
        <fullName evidence="1">PRTase-CE domain-containing protein</fullName>
    </recommendedName>
</protein>
<proteinExistence type="predicted"/>
<dbReference type="Pfam" id="PF24390">
    <property type="entry name" value="PRTase-CE"/>
    <property type="match status" value="1"/>
</dbReference>
<dbReference type="EMBL" id="CP002824">
    <property type="protein sequence ID" value="AEG99139.1"/>
    <property type="molecule type" value="Genomic_DNA"/>
</dbReference>
<organism evidence="2 3">
    <name type="scientific">Klebsiella aerogenes (strain ATCC 13048 / DSM 30053 / CCUG 1429 / JCM 1235 / KCTC 2190 / NBRC 13534 / NCIMB 10102 / NCTC 10006 / CDC 819-56)</name>
    <name type="common">Enterobacter aerogenes</name>
    <dbReference type="NCBI Taxonomy" id="1028307"/>
    <lineage>
        <taxon>Bacteria</taxon>
        <taxon>Pseudomonadati</taxon>
        <taxon>Pseudomonadota</taxon>
        <taxon>Gammaproteobacteria</taxon>
        <taxon>Enterobacterales</taxon>
        <taxon>Enterobacteriaceae</taxon>
        <taxon>Klebsiella/Raoultella group</taxon>
        <taxon>Klebsiella</taxon>
    </lineage>
</organism>
<dbReference type="KEGG" id="eae:EAE_21170"/>
<dbReference type="OrthoDB" id="7753492at2"/>
<dbReference type="HOGENOM" id="CLU_065998_0_0_6"/>
<accession>A0A0H3G1T8</accession>
<evidence type="ECO:0000259" key="1">
    <source>
        <dbReference type="Pfam" id="PF24390"/>
    </source>
</evidence>
<dbReference type="GeneID" id="93312410"/>
<reference evidence="2 3" key="1">
    <citation type="journal article" date="2012" name="J. Bacteriol.">
        <title>Complete genome sequence of Enterobacter aerogenes KCTC 2190.</title>
        <authorList>
            <person name="Shin S.H."/>
            <person name="Kim S."/>
            <person name="Kim J.Y."/>
            <person name="Lee S."/>
            <person name="Um Y."/>
            <person name="Oh M.K."/>
            <person name="Kim Y.R."/>
            <person name="Lee J."/>
            <person name="Yang K.S."/>
        </authorList>
    </citation>
    <scope>NUCLEOTIDE SEQUENCE [LARGE SCALE GENOMIC DNA]</scope>
    <source>
        <strain evidence="2 3">KCTC 2190</strain>
    </source>
</reference>
<dbReference type="InterPro" id="IPR056920">
    <property type="entry name" value="PRTase-CE"/>
</dbReference>
<evidence type="ECO:0000313" key="2">
    <source>
        <dbReference type="EMBL" id="AEG99139.1"/>
    </source>
</evidence>
<name>A0A0H3G1T8_KLEAK</name>
<evidence type="ECO:0000313" key="3">
    <source>
        <dbReference type="Proteomes" id="UP000008881"/>
    </source>
</evidence>
<dbReference type="PATRIC" id="fig|1028307.3.peg.4215"/>
<keyword evidence="3" id="KW-1185">Reference proteome</keyword>
<feature type="domain" description="PRTase-CE" evidence="1">
    <location>
        <begin position="35"/>
        <end position="334"/>
    </location>
</feature>
<gene>
    <name evidence="2" type="ordered locus">EAE_21170</name>
</gene>